<dbReference type="SMART" id="SM00563">
    <property type="entry name" value="PlsC"/>
    <property type="match status" value="1"/>
</dbReference>
<keyword evidence="4" id="KW-0594">Phospholipid biosynthesis</keyword>
<dbReference type="EC" id="2.3.1.51" evidence="4"/>
<evidence type="ECO:0000256" key="2">
    <source>
        <dbReference type="ARBA" id="ARBA00022679"/>
    </source>
</evidence>
<keyword evidence="2 4" id="KW-0808">Transferase</keyword>
<accession>A0A0C9X7K0</accession>
<dbReference type="Pfam" id="PF01553">
    <property type="entry name" value="Acyltransferase"/>
    <property type="match status" value="1"/>
</dbReference>
<feature type="domain" description="Phospholipid/glycerol acyltransferase" evidence="7">
    <location>
        <begin position="100"/>
        <end position="216"/>
    </location>
</feature>
<comment type="domain">
    <text evidence="4">The HXXXXD motif is essential for acyltransferase activity and may constitute the binding site for the phosphate moiety of the glycerol-3-phosphate.</text>
</comment>
<dbReference type="PANTHER" id="PTHR10434:SF11">
    <property type="entry name" value="1-ACYL-SN-GLYCEROL-3-PHOSPHATE ACYLTRANSFERASE"/>
    <property type="match status" value="1"/>
</dbReference>
<dbReference type="STRING" id="1095629.A0A0C9X7K0"/>
<keyword evidence="6" id="KW-1133">Transmembrane helix</keyword>
<dbReference type="HOGENOM" id="CLU_027938_10_0_1"/>
<comment type="catalytic activity">
    <reaction evidence="4">
        <text>a 1-acyl-sn-glycero-3-phosphate + an acyl-CoA = a 1,2-diacyl-sn-glycero-3-phosphate + CoA</text>
        <dbReference type="Rhea" id="RHEA:19709"/>
        <dbReference type="ChEBI" id="CHEBI:57287"/>
        <dbReference type="ChEBI" id="CHEBI:57970"/>
        <dbReference type="ChEBI" id="CHEBI:58342"/>
        <dbReference type="ChEBI" id="CHEBI:58608"/>
        <dbReference type="EC" id="2.3.1.51"/>
    </reaction>
</comment>
<dbReference type="GO" id="GO:0016020">
    <property type="term" value="C:membrane"/>
    <property type="evidence" value="ECO:0007669"/>
    <property type="project" value="InterPro"/>
</dbReference>
<evidence type="ECO:0000313" key="9">
    <source>
        <dbReference type="Proteomes" id="UP000054477"/>
    </source>
</evidence>
<evidence type="ECO:0000256" key="3">
    <source>
        <dbReference type="ARBA" id="ARBA00023315"/>
    </source>
</evidence>
<dbReference type="GO" id="GO:0005783">
    <property type="term" value="C:endoplasmic reticulum"/>
    <property type="evidence" value="ECO:0007669"/>
    <property type="project" value="TreeGrafter"/>
</dbReference>
<dbReference type="InterPro" id="IPR004552">
    <property type="entry name" value="AGP_acyltrans"/>
</dbReference>
<gene>
    <name evidence="8" type="ORF">K443DRAFT_684464</name>
</gene>
<evidence type="ECO:0000256" key="4">
    <source>
        <dbReference type="RuleBase" id="RU361267"/>
    </source>
</evidence>
<feature type="transmembrane region" description="Helical" evidence="6">
    <location>
        <begin position="6"/>
        <end position="25"/>
    </location>
</feature>
<protein>
    <recommendedName>
        <fullName evidence="4">1-acyl-sn-glycerol-3-phosphate acyltransferase</fullName>
        <ecNumber evidence="4">2.3.1.51</ecNumber>
    </recommendedName>
</protein>
<keyword evidence="4" id="KW-0444">Lipid biosynthesis</keyword>
<dbReference type="GO" id="GO:0003841">
    <property type="term" value="F:1-acylglycerol-3-phosphate O-acyltransferase activity"/>
    <property type="evidence" value="ECO:0007669"/>
    <property type="project" value="UniProtKB-UniRule"/>
</dbReference>
<comment type="similarity">
    <text evidence="1 4">Belongs to the 1-acyl-sn-glycerol-3-phosphate acyltransferase family.</text>
</comment>
<dbReference type="SUPFAM" id="SSF69593">
    <property type="entry name" value="Glycerol-3-phosphate (1)-acyltransferase"/>
    <property type="match status" value="1"/>
</dbReference>
<sequence>MSFLVAVFKPLAYISLPIILLRSIAASSPVGRYYVRFAVYIGTLVSVASCSIVAAAGMSVIGRRFDVNYIVARTFYAITKRTLALQIEVEGEEHLTTQPAVLMANHQSMLDVVVVGRLMPKQSSIMAKKSLQYTPLGPFMTMAGAIFIDRGNNAQAIRSLEAAGETMKNEKVSIWMFPEGTRHMSEAPDMLPLKKGGFHLAINAGIPIIPIVTENYWRIYRRGVFDEGTIKVRVLPPISTVGLSPADVGSLAARVRDQMVEALREISPKVHVEHHQIKEEPDDEARAEFERHKPQMVAASPIIATILGPTLIDSASSSASLASSAVSSLEQWKSGSEAGTETEEDEGMILVGRPS</sequence>
<keyword evidence="3 4" id="KW-0012">Acyltransferase</keyword>
<dbReference type="OrthoDB" id="202234at2759"/>
<dbReference type="Proteomes" id="UP000054477">
    <property type="component" value="Unassembled WGS sequence"/>
</dbReference>
<proteinExistence type="inferred from homology"/>
<organism evidence="8 9">
    <name type="scientific">Laccaria amethystina LaAM-08-1</name>
    <dbReference type="NCBI Taxonomy" id="1095629"/>
    <lineage>
        <taxon>Eukaryota</taxon>
        <taxon>Fungi</taxon>
        <taxon>Dikarya</taxon>
        <taxon>Basidiomycota</taxon>
        <taxon>Agaricomycotina</taxon>
        <taxon>Agaricomycetes</taxon>
        <taxon>Agaricomycetidae</taxon>
        <taxon>Agaricales</taxon>
        <taxon>Agaricineae</taxon>
        <taxon>Hydnangiaceae</taxon>
        <taxon>Laccaria</taxon>
    </lineage>
</organism>
<keyword evidence="9" id="KW-1185">Reference proteome</keyword>
<name>A0A0C9X7K0_9AGAR</name>
<feature type="transmembrane region" description="Helical" evidence="6">
    <location>
        <begin position="37"/>
        <end position="61"/>
    </location>
</feature>
<dbReference type="AlphaFoldDB" id="A0A0C9X7K0"/>
<keyword evidence="4" id="KW-1208">Phospholipid metabolism</keyword>
<feature type="region of interest" description="Disordered" evidence="5">
    <location>
        <begin position="326"/>
        <end position="355"/>
    </location>
</feature>
<reference evidence="9" key="2">
    <citation type="submission" date="2015-01" db="EMBL/GenBank/DDBJ databases">
        <title>Evolutionary Origins and Diversification of the Mycorrhizal Mutualists.</title>
        <authorList>
            <consortium name="DOE Joint Genome Institute"/>
            <consortium name="Mycorrhizal Genomics Consortium"/>
            <person name="Kohler A."/>
            <person name="Kuo A."/>
            <person name="Nagy L.G."/>
            <person name="Floudas D."/>
            <person name="Copeland A."/>
            <person name="Barry K.W."/>
            <person name="Cichocki N."/>
            <person name="Veneault-Fourrey C."/>
            <person name="LaButti K."/>
            <person name="Lindquist E.A."/>
            <person name="Lipzen A."/>
            <person name="Lundell T."/>
            <person name="Morin E."/>
            <person name="Murat C."/>
            <person name="Riley R."/>
            <person name="Ohm R."/>
            <person name="Sun H."/>
            <person name="Tunlid A."/>
            <person name="Henrissat B."/>
            <person name="Grigoriev I.V."/>
            <person name="Hibbett D.S."/>
            <person name="Martin F."/>
        </authorList>
    </citation>
    <scope>NUCLEOTIDE SEQUENCE [LARGE SCALE GENOMIC DNA]</scope>
    <source>
        <strain evidence="9">LaAM-08-1</strain>
    </source>
</reference>
<keyword evidence="4" id="KW-0443">Lipid metabolism</keyword>
<keyword evidence="6" id="KW-0472">Membrane</keyword>
<evidence type="ECO:0000313" key="8">
    <source>
        <dbReference type="EMBL" id="KIJ93576.1"/>
    </source>
</evidence>
<keyword evidence="6" id="KW-0812">Transmembrane</keyword>
<evidence type="ECO:0000256" key="5">
    <source>
        <dbReference type="SAM" id="MobiDB-lite"/>
    </source>
</evidence>
<dbReference type="GO" id="GO:0006654">
    <property type="term" value="P:phosphatidic acid biosynthetic process"/>
    <property type="evidence" value="ECO:0007669"/>
    <property type="project" value="TreeGrafter"/>
</dbReference>
<feature type="compositionally biased region" description="Polar residues" evidence="5">
    <location>
        <begin position="330"/>
        <end position="339"/>
    </location>
</feature>
<evidence type="ECO:0000259" key="7">
    <source>
        <dbReference type="SMART" id="SM00563"/>
    </source>
</evidence>
<dbReference type="CDD" id="cd07989">
    <property type="entry name" value="LPLAT_AGPAT-like"/>
    <property type="match status" value="1"/>
</dbReference>
<dbReference type="InterPro" id="IPR002123">
    <property type="entry name" value="Plipid/glycerol_acylTrfase"/>
</dbReference>
<dbReference type="NCBIfam" id="TIGR00530">
    <property type="entry name" value="AGP_acyltrn"/>
    <property type="match status" value="1"/>
</dbReference>
<evidence type="ECO:0000256" key="1">
    <source>
        <dbReference type="ARBA" id="ARBA00008655"/>
    </source>
</evidence>
<evidence type="ECO:0000256" key="6">
    <source>
        <dbReference type="SAM" id="Phobius"/>
    </source>
</evidence>
<dbReference type="PANTHER" id="PTHR10434">
    <property type="entry name" value="1-ACYL-SN-GLYCEROL-3-PHOSPHATE ACYLTRANSFERASE"/>
    <property type="match status" value="1"/>
</dbReference>
<reference evidence="8 9" key="1">
    <citation type="submission" date="2014-04" db="EMBL/GenBank/DDBJ databases">
        <authorList>
            <consortium name="DOE Joint Genome Institute"/>
            <person name="Kuo A."/>
            <person name="Kohler A."/>
            <person name="Nagy L.G."/>
            <person name="Floudas D."/>
            <person name="Copeland A."/>
            <person name="Barry K.W."/>
            <person name="Cichocki N."/>
            <person name="Veneault-Fourrey C."/>
            <person name="LaButti K."/>
            <person name="Lindquist E.A."/>
            <person name="Lipzen A."/>
            <person name="Lundell T."/>
            <person name="Morin E."/>
            <person name="Murat C."/>
            <person name="Sun H."/>
            <person name="Tunlid A."/>
            <person name="Henrissat B."/>
            <person name="Grigoriev I.V."/>
            <person name="Hibbett D.S."/>
            <person name="Martin F."/>
            <person name="Nordberg H.P."/>
            <person name="Cantor M.N."/>
            <person name="Hua S.X."/>
        </authorList>
    </citation>
    <scope>NUCLEOTIDE SEQUENCE [LARGE SCALE GENOMIC DNA]</scope>
    <source>
        <strain evidence="8 9">LaAM-08-1</strain>
    </source>
</reference>
<dbReference type="EMBL" id="KN838836">
    <property type="protein sequence ID" value="KIJ93576.1"/>
    <property type="molecule type" value="Genomic_DNA"/>
</dbReference>